<name>A0A2P6QAQ2_ROSCH</name>
<keyword evidence="3 14" id="KW-0808">Transferase</keyword>
<dbReference type="Gene3D" id="3.30.200.20">
    <property type="entry name" value="Phosphorylase Kinase, domain 1"/>
    <property type="match status" value="2"/>
</dbReference>
<dbReference type="Gene3D" id="1.10.510.10">
    <property type="entry name" value="Transferase(Phosphotransferase) domain 1"/>
    <property type="match status" value="1"/>
</dbReference>
<evidence type="ECO:0000256" key="6">
    <source>
        <dbReference type="ARBA" id="ARBA00022737"/>
    </source>
</evidence>
<evidence type="ECO:0000256" key="3">
    <source>
        <dbReference type="ARBA" id="ARBA00022679"/>
    </source>
</evidence>
<evidence type="ECO:0000256" key="9">
    <source>
        <dbReference type="ARBA" id="ARBA00022840"/>
    </source>
</evidence>
<dbReference type="OMA" id="NSDSHEC"/>
<keyword evidence="4" id="KW-0812">Transmembrane</keyword>
<keyword evidence="5" id="KW-0732">Signal</keyword>
<dbReference type="PANTHER" id="PTHR27002:SF1104">
    <property type="entry name" value="CYSTEINE-RICH RECEPTOR-LIKE PROTEIN KINASE 27-RELATED"/>
    <property type="match status" value="1"/>
</dbReference>
<feature type="domain" description="Gnk2-homologous" evidence="13">
    <location>
        <begin position="48"/>
        <end position="156"/>
    </location>
</feature>
<dbReference type="EMBL" id="PDCK01000043">
    <property type="protein sequence ID" value="PRQ31261.1"/>
    <property type="molecule type" value="Genomic_DNA"/>
</dbReference>
<keyword evidence="2" id="KW-0723">Serine/threonine-protein kinase</keyword>
<evidence type="ECO:0000256" key="4">
    <source>
        <dbReference type="ARBA" id="ARBA00022692"/>
    </source>
</evidence>
<dbReference type="GO" id="GO:0005886">
    <property type="term" value="C:plasma membrane"/>
    <property type="evidence" value="ECO:0007669"/>
    <property type="project" value="TreeGrafter"/>
</dbReference>
<dbReference type="Proteomes" id="UP000238479">
    <property type="component" value="Chromosome 5"/>
</dbReference>
<reference evidence="14 15" key="1">
    <citation type="journal article" date="2018" name="Nat. Genet.">
        <title>The Rosa genome provides new insights in the design of modern roses.</title>
        <authorList>
            <person name="Bendahmane M."/>
        </authorList>
    </citation>
    <scope>NUCLEOTIDE SEQUENCE [LARGE SCALE GENOMIC DNA]</scope>
    <source>
        <strain evidence="15">cv. Old Blush</strain>
    </source>
</reference>
<keyword evidence="11" id="KW-0472">Membrane</keyword>
<dbReference type="GO" id="GO:0005524">
    <property type="term" value="F:ATP binding"/>
    <property type="evidence" value="ECO:0007669"/>
    <property type="project" value="UniProtKB-KW"/>
</dbReference>
<evidence type="ECO:0000256" key="12">
    <source>
        <dbReference type="ARBA" id="ARBA00023170"/>
    </source>
</evidence>
<evidence type="ECO:0000256" key="1">
    <source>
        <dbReference type="ARBA" id="ARBA00004167"/>
    </source>
</evidence>
<evidence type="ECO:0000259" key="13">
    <source>
        <dbReference type="PROSITE" id="PS51473"/>
    </source>
</evidence>
<evidence type="ECO:0000313" key="15">
    <source>
        <dbReference type="Proteomes" id="UP000238479"/>
    </source>
</evidence>
<dbReference type="AlphaFoldDB" id="A0A2P6QAQ2"/>
<dbReference type="SUPFAM" id="SSF56112">
    <property type="entry name" value="Protein kinase-like (PK-like)"/>
    <property type="match status" value="1"/>
</dbReference>
<sequence>MLGKYVIARITYLIHHRTTFLVARSGSRVAGKPSDPGILDHIYGIEEEDPSIFLPSPNNALNEQAFGFVLNLLLETLRDRATSGDSRKKYAAGHAVAPGYETIYALAQCTPDIDKANCNYCLNSCISAAVPLCCSGNSGARVLKPSCNVRFEFNLFYNSTADSEVNIPAPAPVTLTTPVLLPKQDDIFGEISLMELLQYNFEDIRSATGDFSDENKLGQGGFGVVYKQDDSEFKNEVTVVAQLQHRNLVRLLGFCLKGEERLLIYEYMPNKSLDHFIFDLIWYGKVVCYGSNSRRYRDYRWDLVSNHCTLTYMAPLRINILAFLIWMSYCSGYMAPEYAFHGHLYVKLDVFSFGVLVLEIVSGKKIGSFRNGDDEENLLSYAWRNWRDGTIPNIIDPGLTTWSTSETFRCIHIGLLCVQENMNNRPTMSSVASMLNNHSFTLSTPSRPAYHSSLSSVPSMLQSFFQTCLIKSKSFVHVSRIEISNITEPYPQ</sequence>
<evidence type="ECO:0000256" key="11">
    <source>
        <dbReference type="ARBA" id="ARBA00023136"/>
    </source>
</evidence>
<dbReference type="Gene3D" id="3.30.430.20">
    <property type="entry name" value="Gnk2 domain, C-X8-C-X2-C motif"/>
    <property type="match status" value="1"/>
</dbReference>
<comment type="caution">
    <text evidence="14">The sequence shown here is derived from an EMBL/GenBank/DDBJ whole genome shotgun (WGS) entry which is preliminary data.</text>
</comment>
<dbReference type="GO" id="GO:0004674">
    <property type="term" value="F:protein serine/threonine kinase activity"/>
    <property type="evidence" value="ECO:0007669"/>
    <property type="project" value="UniProtKB-KW"/>
</dbReference>
<keyword evidence="7" id="KW-0547">Nucleotide-binding</keyword>
<evidence type="ECO:0000256" key="7">
    <source>
        <dbReference type="ARBA" id="ARBA00022741"/>
    </source>
</evidence>
<evidence type="ECO:0000313" key="14">
    <source>
        <dbReference type="EMBL" id="PRQ31261.1"/>
    </source>
</evidence>
<keyword evidence="8" id="KW-0418">Kinase</keyword>
<gene>
    <name evidence="14" type="ORF">RchiOBHm_Chr5g0033541</name>
</gene>
<organism evidence="14 15">
    <name type="scientific">Rosa chinensis</name>
    <name type="common">China rose</name>
    <dbReference type="NCBI Taxonomy" id="74649"/>
    <lineage>
        <taxon>Eukaryota</taxon>
        <taxon>Viridiplantae</taxon>
        <taxon>Streptophyta</taxon>
        <taxon>Embryophyta</taxon>
        <taxon>Tracheophyta</taxon>
        <taxon>Spermatophyta</taxon>
        <taxon>Magnoliopsida</taxon>
        <taxon>eudicotyledons</taxon>
        <taxon>Gunneridae</taxon>
        <taxon>Pentapetalae</taxon>
        <taxon>rosids</taxon>
        <taxon>fabids</taxon>
        <taxon>Rosales</taxon>
        <taxon>Rosaceae</taxon>
        <taxon>Rosoideae</taxon>
        <taxon>Rosoideae incertae sedis</taxon>
        <taxon>Rosa</taxon>
    </lineage>
</organism>
<keyword evidence="12" id="KW-0675">Receptor</keyword>
<dbReference type="FunFam" id="3.30.430.20:FF:000002">
    <property type="entry name" value="Cysteine-rich receptor-like protein kinase 10"/>
    <property type="match status" value="1"/>
</dbReference>
<keyword evidence="9" id="KW-0067">ATP-binding</keyword>
<dbReference type="InterPro" id="IPR038408">
    <property type="entry name" value="GNK2_sf"/>
</dbReference>
<comment type="subcellular location">
    <subcellularLocation>
        <location evidence="1">Membrane</location>
        <topology evidence="1">Single-pass membrane protein</topology>
    </subcellularLocation>
</comment>
<evidence type="ECO:0000256" key="2">
    <source>
        <dbReference type="ARBA" id="ARBA00022527"/>
    </source>
</evidence>
<dbReference type="PROSITE" id="PS51473">
    <property type="entry name" value="GNK2"/>
    <property type="match status" value="1"/>
</dbReference>
<evidence type="ECO:0000256" key="10">
    <source>
        <dbReference type="ARBA" id="ARBA00022989"/>
    </source>
</evidence>
<protein>
    <recommendedName>
        <fullName evidence="13">Gnk2-homologous domain-containing protein</fullName>
    </recommendedName>
</protein>
<dbReference type="Pfam" id="PF07714">
    <property type="entry name" value="PK_Tyr_Ser-Thr"/>
    <property type="match status" value="2"/>
</dbReference>
<keyword evidence="15" id="KW-1185">Reference proteome</keyword>
<proteinExistence type="predicted"/>
<dbReference type="InterPro" id="IPR002902">
    <property type="entry name" value="GNK2"/>
</dbReference>
<evidence type="ECO:0000256" key="8">
    <source>
        <dbReference type="ARBA" id="ARBA00022777"/>
    </source>
</evidence>
<keyword evidence="10" id="KW-1133">Transmembrane helix</keyword>
<keyword evidence="6" id="KW-0677">Repeat</keyword>
<evidence type="ECO:0000256" key="5">
    <source>
        <dbReference type="ARBA" id="ARBA00022729"/>
    </source>
</evidence>
<accession>A0A2P6QAQ2</accession>
<dbReference type="InterPro" id="IPR001245">
    <property type="entry name" value="Ser-Thr/Tyr_kinase_cat_dom"/>
</dbReference>
<dbReference type="CDD" id="cd23509">
    <property type="entry name" value="Gnk2-like"/>
    <property type="match status" value="1"/>
</dbReference>
<dbReference type="Pfam" id="PF01657">
    <property type="entry name" value="Stress-antifung"/>
    <property type="match status" value="1"/>
</dbReference>
<dbReference type="InterPro" id="IPR011009">
    <property type="entry name" value="Kinase-like_dom_sf"/>
</dbReference>
<dbReference type="PANTHER" id="PTHR27002">
    <property type="entry name" value="RECEPTOR-LIKE SERINE/THREONINE-PROTEIN KINASE SD1-8"/>
    <property type="match status" value="1"/>
</dbReference>
<dbReference type="Gramene" id="PRQ31261">
    <property type="protein sequence ID" value="PRQ31261"/>
    <property type="gene ID" value="RchiOBHm_Chr5g0033541"/>
</dbReference>